<sequence>MQGEPLHAEEAETHYQQALALAEELGMRPLVAHCHHGLGRLYGQIGQREQARAALITAIDLYRAMDMIFWLRQAEATLAQVG</sequence>
<evidence type="ECO:0000313" key="2">
    <source>
        <dbReference type="Proteomes" id="UP000712673"/>
    </source>
</evidence>
<dbReference type="AlphaFoldDB" id="A0A937W2S6"/>
<dbReference type="Proteomes" id="UP000712673">
    <property type="component" value="Unassembled WGS sequence"/>
</dbReference>
<gene>
    <name evidence="1" type="ORF">FJZ47_18735</name>
</gene>
<dbReference type="EMBL" id="VGLS01000694">
    <property type="protein sequence ID" value="MBM3225816.1"/>
    <property type="molecule type" value="Genomic_DNA"/>
</dbReference>
<accession>A0A937W2S6</accession>
<dbReference type="Pfam" id="PF13424">
    <property type="entry name" value="TPR_12"/>
    <property type="match status" value="1"/>
</dbReference>
<comment type="caution">
    <text evidence="1">The sequence shown here is derived from an EMBL/GenBank/DDBJ whole genome shotgun (WGS) entry which is preliminary data.</text>
</comment>
<name>A0A937W2S6_UNCTE</name>
<organism evidence="1 2">
    <name type="scientific">Tectimicrobiota bacterium</name>
    <dbReference type="NCBI Taxonomy" id="2528274"/>
    <lineage>
        <taxon>Bacteria</taxon>
        <taxon>Pseudomonadati</taxon>
        <taxon>Nitrospinota/Tectimicrobiota group</taxon>
        <taxon>Candidatus Tectimicrobiota</taxon>
    </lineage>
</organism>
<proteinExistence type="predicted"/>
<dbReference type="InterPro" id="IPR011990">
    <property type="entry name" value="TPR-like_helical_dom_sf"/>
</dbReference>
<dbReference type="Gene3D" id="1.25.40.10">
    <property type="entry name" value="Tetratricopeptide repeat domain"/>
    <property type="match status" value="1"/>
</dbReference>
<reference evidence="1" key="1">
    <citation type="submission" date="2019-03" db="EMBL/GenBank/DDBJ databases">
        <title>Lake Tanganyika Metagenome-Assembled Genomes (MAGs).</title>
        <authorList>
            <person name="Tran P."/>
        </authorList>
    </citation>
    <scope>NUCLEOTIDE SEQUENCE</scope>
    <source>
        <strain evidence="1">K_DeepCast_65m_m2_066</strain>
    </source>
</reference>
<dbReference type="SUPFAM" id="SSF48452">
    <property type="entry name" value="TPR-like"/>
    <property type="match status" value="1"/>
</dbReference>
<evidence type="ECO:0000313" key="1">
    <source>
        <dbReference type="EMBL" id="MBM3225816.1"/>
    </source>
</evidence>
<protein>
    <submittedName>
        <fullName evidence="1">Tetratricopeptide repeat protein</fullName>
    </submittedName>
</protein>